<name>A0A9P9D6K3_9HYPO</name>
<dbReference type="EMBL" id="JAGMUV010000035">
    <property type="protein sequence ID" value="KAH7113367.1"/>
    <property type="molecule type" value="Genomic_DNA"/>
</dbReference>
<gene>
    <name evidence="1" type="ORF">EDB81DRAFT_308588</name>
</gene>
<dbReference type="SUPFAM" id="SSF57959">
    <property type="entry name" value="Leucine zipper domain"/>
    <property type="match status" value="1"/>
</dbReference>
<evidence type="ECO:0000313" key="1">
    <source>
        <dbReference type="EMBL" id="KAH7113367.1"/>
    </source>
</evidence>
<dbReference type="OrthoDB" id="295274at2759"/>
<evidence type="ECO:0008006" key="3">
    <source>
        <dbReference type="Google" id="ProtNLM"/>
    </source>
</evidence>
<dbReference type="Proteomes" id="UP000738349">
    <property type="component" value="Unassembled WGS sequence"/>
</dbReference>
<dbReference type="GO" id="GO:0003700">
    <property type="term" value="F:DNA-binding transcription factor activity"/>
    <property type="evidence" value="ECO:0007669"/>
    <property type="project" value="InterPro"/>
</dbReference>
<dbReference type="Gene3D" id="1.20.5.170">
    <property type="match status" value="1"/>
</dbReference>
<keyword evidence="2" id="KW-1185">Reference proteome</keyword>
<evidence type="ECO:0000313" key="2">
    <source>
        <dbReference type="Proteomes" id="UP000738349"/>
    </source>
</evidence>
<dbReference type="AlphaFoldDB" id="A0A9P9D6K3"/>
<protein>
    <recommendedName>
        <fullName evidence="3">BZIP domain-containing protein</fullName>
    </recommendedName>
</protein>
<comment type="caution">
    <text evidence="1">The sequence shown here is derived from an EMBL/GenBank/DDBJ whole genome shotgun (WGS) entry which is preliminary data.</text>
</comment>
<reference evidence="1" key="1">
    <citation type="journal article" date="2021" name="Nat. Commun.">
        <title>Genetic determinants of endophytism in the Arabidopsis root mycobiome.</title>
        <authorList>
            <person name="Mesny F."/>
            <person name="Miyauchi S."/>
            <person name="Thiergart T."/>
            <person name="Pickel B."/>
            <person name="Atanasova L."/>
            <person name="Karlsson M."/>
            <person name="Huettel B."/>
            <person name="Barry K.W."/>
            <person name="Haridas S."/>
            <person name="Chen C."/>
            <person name="Bauer D."/>
            <person name="Andreopoulos W."/>
            <person name="Pangilinan J."/>
            <person name="LaButti K."/>
            <person name="Riley R."/>
            <person name="Lipzen A."/>
            <person name="Clum A."/>
            <person name="Drula E."/>
            <person name="Henrissat B."/>
            <person name="Kohler A."/>
            <person name="Grigoriev I.V."/>
            <person name="Martin F.M."/>
            <person name="Hacquard S."/>
        </authorList>
    </citation>
    <scope>NUCLEOTIDE SEQUENCE</scope>
    <source>
        <strain evidence="1">MPI-CAGE-AT-0147</strain>
    </source>
</reference>
<accession>A0A9P9D6K3</accession>
<dbReference type="InterPro" id="IPR046347">
    <property type="entry name" value="bZIP_sf"/>
</dbReference>
<proteinExistence type="predicted"/>
<sequence>MSQNLRTTSQATFVYPEDTLRRRRLERNLIAATKCRIRKRDEASKLASQEVVDMITISALTRGVNSRVNAVHSLCSELCYRVASRRITSSFRRK</sequence>
<organism evidence="1 2">
    <name type="scientific">Dactylonectria macrodidyma</name>
    <dbReference type="NCBI Taxonomy" id="307937"/>
    <lineage>
        <taxon>Eukaryota</taxon>
        <taxon>Fungi</taxon>
        <taxon>Dikarya</taxon>
        <taxon>Ascomycota</taxon>
        <taxon>Pezizomycotina</taxon>
        <taxon>Sordariomycetes</taxon>
        <taxon>Hypocreomycetidae</taxon>
        <taxon>Hypocreales</taxon>
        <taxon>Nectriaceae</taxon>
        <taxon>Dactylonectria</taxon>
    </lineage>
</organism>